<gene>
    <name evidence="1" type="primary">TV42_02305</name>
    <name evidence="1" type="ORF">TNCT_635231</name>
</gene>
<name>A0A8X6FCR2_TRICU</name>
<dbReference type="AlphaFoldDB" id="A0A8X6FCR2"/>
<protein>
    <submittedName>
        <fullName evidence="1">Uncharacterized protein</fullName>
    </submittedName>
</protein>
<dbReference type="Proteomes" id="UP000887116">
    <property type="component" value="Unassembled WGS sequence"/>
</dbReference>
<organism evidence="1 2">
    <name type="scientific">Trichonephila clavata</name>
    <name type="common">Joro spider</name>
    <name type="synonym">Nephila clavata</name>
    <dbReference type="NCBI Taxonomy" id="2740835"/>
    <lineage>
        <taxon>Eukaryota</taxon>
        <taxon>Metazoa</taxon>
        <taxon>Ecdysozoa</taxon>
        <taxon>Arthropoda</taxon>
        <taxon>Chelicerata</taxon>
        <taxon>Arachnida</taxon>
        <taxon>Araneae</taxon>
        <taxon>Araneomorphae</taxon>
        <taxon>Entelegynae</taxon>
        <taxon>Araneoidea</taxon>
        <taxon>Nephilidae</taxon>
        <taxon>Trichonephila</taxon>
    </lineage>
</organism>
<dbReference type="EMBL" id="BMAO01011793">
    <property type="protein sequence ID" value="GFQ76567.1"/>
    <property type="molecule type" value="Genomic_DNA"/>
</dbReference>
<proteinExistence type="predicted"/>
<accession>A0A8X6FCR2</accession>
<sequence length="99" mass="11214">MCCSDVSVQQNGKIAVHRAHPNRAYAFAKACNHFAKTDKLDAKLLEKYAEFIAKNDGVKECMVSQKQEELKELRAIERNLSDMQTSAACRMPQEKPENI</sequence>
<reference evidence="1" key="1">
    <citation type="submission" date="2020-07" db="EMBL/GenBank/DDBJ databases">
        <title>Multicomponent nature underlies the extraordinary mechanical properties of spider dragline silk.</title>
        <authorList>
            <person name="Kono N."/>
            <person name="Nakamura H."/>
            <person name="Mori M."/>
            <person name="Yoshida Y."/>
            <person name="Ohtoshi R."/>
            <person name="Malay A.D."/>
            <person name="Moran D.A.P."/>
            <person name="Tomita M."/>
            <person name="Numata K."/>
            <person name="Arakawa K."/>
        </authorList>
    </citation>
    <scope>NUCLEOTIDE SEQUENCE</scope>
</reference>
<comment type="caution">
    <text evidence="1">The sequence shown here is derived from an EMBL/GenBank/DDBJ whole genome shotgun (WGS) entry which is preliminary data.</text>
</comment>
<keyword evidence="2" id="KW-1185">Reference proteome</keyword>
<evidence type="ECO:0000313" key="1">
    <source>
        <dbReference type="EMBL" id="GFQ76567.1"/>
    </source>
</evidence>
<evidence type="ECO:0000313" key="2">
    <source>
        <dbReference type="Proteomes" id="UP000887116"/>
    </source>
</evidence>